<dbReference type="InterPro" id="IPR028082">
    <property type="entry name" value="Peripla_BP_I"/>
</dbReference>
<dbReference type="PANTHER" id="PTHR30146">
    <property type="entry name" value="LACI-RELATED TRANSCRIPTIONAL REPRESSOR"/>
    <property type="match status" value="1"/>
</dbReference>
<proteinExistence type="predicted"/>
<dbReference type="AlphaFoldDB" id="A0AB39U6U0"/>
<evidence type="ECO:0000313" key="5">
    <source>
        <dbReference type="EMBL" id="XDS44585.1"/>
    </source>
</evidence>
<keyword evidence="1" id="KW-0805">Transcription regulation</keyword>
<feature type="domain" description="HTH lacI-type" evidence="4">
    <location>
        <begin position="2"/>
        <end position="56"/>
    </location>
</feature>
<dbReference type="Gene3D" id="1.10.260.40">
    <property type="entry name" value="lambda repressor-like DNA-binding domains"/>
    <property type="match status" value="1"/>
</dbReference>
<protein>
    <submittedName>
        <fullName evidence="5">LacI family DNA-binding transcriptional regulator</fullName>
    </submittedName>
</protein>
<dbReference type="KEGG" id="baqk:QN215_00085"/>
<evidence type="ECO:0000259" key="4">
    <source>
        <dbReference type="PROSITE" id="PS50932"/>
    </source>
</evidence>
<dbReference type="GO" id="GO:0000976">
    <property type="term" value="F:transcription cis-regulatory region binding"/>
    <property type="evidence" value="ECO:0007669"/>
    <property type="project" value="TreeGrafter"/>
</dbReference>
<dbReference type="SUPFAM" id="SSF53822">
    <property type="entry name" value="Periplasmic binding protein-like I"/>
    <property type="match status" value="1"/>
</dbReference>
<dbReference type="SUPFAM" id="SSF47413">
    <property type="entry name" value="lambda repressor-like DNA-binding domains"/>
    <property type="match status" value="1"/>
</dbReference>
<dbReference type="Gene3D" id="3.40.50.2300">
    <property type="match status" value="2"/>
</dbReference>
<name>A0AB39U6U0_9BIFI</name>
<gene>
    <name evidence="5" type="ORF">QN215_00085</name>
</gene>
<sequence>MASIKDVARDAGVSSQTVSNYFNNPSIVTVKTKAKVEKSVQKLGYIPNASARRLRNQRSYTLAVGIAPSGYSQIFDPLLHALVSEADNHGLRIMLYKTDSKTDEIRQFKSLVSGGDVDCFILTDTVYDDPRITWLTSHNQAFVLFGRPWGQETDRDSSTAWVDVNGRLGIADVTRHLIVTGHRRIGFLGWPDPSGTGSDRRSGWEDAMLTAKLASKDELKSLQIESEDNIRAGQLACQKLLRKHPDLDAIVCVSDTLATGAHTFLRQDCHIDITGFDNNSSAQSLGFISLEQPSSEIAHELVRIAIEKISEIEHGTVHADLQSQHVLLTPRIVHG</sequence>
<dbReference type="CDD" id="cd01392">
    <property type="entry name" value="HTH_LacI"/>
    <property type="match status" value="1"/>
</dbReference>
<dbReference type="InterPro" id="IPR000843">
    <property type="entry name" value="HTH_LacI"/>
</dbReference>
<evidence type="ECO:0000256" key="2">
    <source>
        <dbReference type="ARBA" id="ARBA00023125"/>
    </source>
</evidence>
<keyword evidence="2 5" id="KW-0238">DNA-binding</keyword>
<dbReference type="Pfam" id="PF00356">
    <property type="entry name" value="LacI"/>
    <property type="match status" value="1"/>
</dbReference>
<dbReference type="SMART" id="SM00354">
    <property type="entry name" value="HTH_LACI"/>
    <property type="match status" value="1"/>
</dbReference>
<organism evidence="5">
    <name type="scientific">Bifidobacterium aquikefiricola</name>
    <dbReference type="NCBI Taxonomy" id="3059038"/>
    <lineage>
        <taxon>Bacteria</taxon>
        <taxon>Bacillati</taxon>
        <taxon>Actinomycetota</taxon>
        <taxon>Actinomycetes</taxon>
        <taxon>Bifidobacteriales</taxon>
        <taxon>Bifidobacteriaceae</taxon>
        <taxon>Bifidobacterium</taxon>
    </lineage>
</organism>
<dbReference type="PANTHER" id="PTHR30146:SF109">
    <property type="entry name" value="HTH-TYPE TRANSCRIPTIONAL REGULATOR GALS"/>
    <property type="match status" value="1"/>
</dbReference>
<dbReference type="Pfam" id="PF00532">
    <property type="entry name" value="Peripla_BP_1"/>
    <property type="match status" value="1"/>
</dbReference>
<evidence type="ECO:0000256" key="1">
    <source>
        <dbReference type="ARBA" id="ARBA00023015"/>
    </source>
</evidence>
<evidence type="ECO:0000256" key="3">
    <source>
        <dbReference type="ARBA" id="ARBA00023163"/>
    </source>
</evidence>
<dbReference type="RefSeq" id="WP_369344163.1">
    <property type="nucleotide sequence ID" value="NZ_CP129674.1"/>
</dbReference>
<keyword evidence="3" id="KW-0804">Transcription</keyword>
<accession>A0AB39U6U0</accession>
<dbReference type="GO" id="GO:0003700">
    <property type="term" value="F:DNA-binding transcription factor activity"/>
    <property type="evidence" value="ECO:0007669"/>
    <property type="project" value="TreeGrafter"/>
</dbReference>
<dbReference type="EMBL" id="CP129674">
    <property type="protein sequence ID" value="XDS44585.1"/>
    <property type="molecule type" value="Genomic_DNA"/>
</dbReference>
<dbReference type="InterPro" id="IPR001761">
    <property type="entry name" value="Peripla_BP/Lac1_sug-bd_dom"/>
</dbReference>
<reference evidence="5" key="1">
    <citation type="submission" date="2023-07" db="EMBL/GenBank/DDBJ databases">
        <title>Bifidobacterium aquikefiriaerophilum sp. nov. and Bifidobacterium eccum sp. nov., isolated from water kefir.</title>
        <authorList>
            <person name="Breselge S."/>
            <person name="Bellassi P."/>
            <person name="Barcenilla C."/>
            <person name="Alvarez-Ordonez A."/>
            <person name="Morelli L."/>
            <person name="Cotter P.D."/>
        </authorList>
    </citation>
    <scope>NUCLEOTIDE SEQUENCE</scope>
    <source>
        <strain evidence="5">WK041_4_12</strain>
    </source>
</reference>
<dbReference type="InterPro" id="IPR010982">
    <property type="entry name" value="Lambda_DNA-bd_dom_sf"/>
</dbReference>
<dbReference type="PROSITE" id="PS50932">
    <property type="entry name" value="HTH_LACI_2"/>
    <property type="match status" value="1"/>
</dbReference>